<accession>A0ABN7V2Y8</accession>
<evidence type="ECO:0000313" key="3">
    <source>
        <dbReference type="Proteomes" id="UP000789901"/>
    </source>
</evidence>
<organism evidence="2 3">
    <name type="scientific">Gigaspora margarita</name>
    <dbReference type="NCBI Taxonomy" id="4874"/>
    <lineage>
        <taxon>Eukaryota</taxon>
        <taxon>Fungi</taxon>
        <taxon>Fungi incertae sedis</taxon>
        <taxon>Mucoromycota</taxon>
        <taxon>Glomeromycotina</taxon>
        <taxon>Glomeromycetes</taxon>
        <taxon>Diversisporales</taxon>
        <taxon>Gigasporaceae</taxon>
        <taxon>Gigaspora</taxon>
    </lineage>
</organism>
<dbReference type="EMBL" id="CAJVQB010008142">
    <property type="protein sequence ID" value="CAG8714599.1"/>
    <property type="molecule type" value="Genomic_DNA"/>
</dbReference>
<protein>
    <submittedName>
        <fullName evidence="2">17283_t:CDS:1</fullName>
    </submittedName>
</protein>
<evidence type="ECO:0000256" key="1">
    <source>
        <dbReference type="SAM" id="MobiDB-lite"/>
    </source>
</evidence>
<dbReference type="Proteomes" id="UP000789901">
    <property type="component" value="Unassembled WGS sequence"/>
</dbReference>
<feature type="compositionally biased region" description="Basic and acidic residues" evidence="1">
    <location>
        <begin position="122"/>
        <end position="142"/>
    </location>
</feature>
<reference evidence="2 3" key="1">
    <citation type="submission" date="2021-06" db="EMBL/GenBank/DDBJ databases">
        <authorList>
            <person name="Kallberg Y."/>
            <person name="Tangrot J."/>
            <person name="Rosling A."/>
        </authorList>
    </citation>
    <scope>NUCLEOTIDE SEQUENCE [LARGE SCALE GENOMIC DNA]</scope>
    <source>
        <strain evidence="2 3">120-4 pot B 10/14</strain>
    </source>
</reference>
<sequence length="142" mass="16440">MVEEKHKAVKLACQTSNANAAKHYSLDLAILGRWVKKFSQDLSFFSQRNIHQNGLAVTYPSIKLKMAEILDKRSEDHLIYKSNEDSEEENSNENDEDSNEYEDKNSDKTGDEDSDENEYEDFDKNESEYSSKNDEESNKDNN</sequence>
<gene>
    <name evidence="2" type="ORF">GMARGA_LOCUS13007</name>
</gene>
<feature type="compositionally biased region" description="Acidic residues" evidence="1">
    <location>
        <begin position="112"/>
        <end position="121"/>
    </location>
</feature>
<evidence type="ECO:0000313" key="2">
    <source>
        <dbReference type="EMBL" id="CAG8714599.1"/>
    </source>
</evidence>
<feature type="region of interest" description="Disordered" evidence="1">
    <location>
        <begin position="79"/>
        <end position="142"/>
    </location>
</feature>
<name>A0ABN7V2Y8_GIGMA</name>
<keyword evidence="3" id="KW-1185">Reference proteome</keyword>
<comment type="caution">
    <text evidence="2">The sequence shown here is derived from an EMBL/GenBank/DDBJ whole genome shotgun (WGS) entry which is preliminary data.</text>
</comment>
<proteinExistence type="predicted"/>
<feature type="compositionally biased region" description="Basic and acidic residues" evidence="1">
    <location>
        <begin position="101"/>
        <end position="111"/>
    </location>
</feature>
<feature type="compositionally biased region" description="Acidic residues" evidence="1">
    <location>
        <begin position="85"/>
        <end position="100"/>
    </location>
</feature>